<dbReference type="VEuPathDB" id="GiardiaDB:QR46_4768"/>
<reference evidence="3" key="1">
    <citation type="submission" date="2012-02" db="EMBL/GenBank/DDBJ databases">
        <authorList>
            <person name="Feng W."/>
            <person name="Liu Z."/>
            <person name="Li S."/>
            <person name="Tang W."/>
            <person name="Yang J."/>
        </authorList>
    </citation>
    <scope>NUCLEOTIDE SEQUENCE</scope>
    <source>
        <strain evidence="3">GS</strain>
    </source>
</reference>
<name>V6TPC6_GIAIN</name>
<dbReference type="VEuPathDB" id="GiardiaDB:DHA2_152342"/>
<evidence type="ECO:0000256" key="2">
    <source>
        <dbReference type="SAM" id="SignalP"/>
    </source>
</evidence>
<reference evidence="3" key="2">
    <citation type="journal article" date="2013" name="Genome Biol. Evol.">
        <title>Genome sequencing of Giardia lamblia genotypes A2 and B isolates (DH and GS) and comparative analysis with the genomes of genotypes A1 and E (WB and Pig).</title>
        <authorList>
            <person name="Adam R.D."/>
            <person name="Dahlstrom E.W."/>
            <person name="Martens C.A."/>
            <person name="Bruno D.P."/>
            <person name="Barbian K.D."/>
            <person name="Ricklefs S.M."/>
            <person name="Hernandez M.M."/>
            <person name="Narla N.P."/>
            <person name="Patel R.B."/>
            <person name="Porcella S.F."/>
            <person name="Nash T.E."/>
        </authorList>
    </citation>
    <scope>NUCLEOTIDE SEQUENCE [LARGE SCALE GENOMIC DNA]</scope>
    <source>
        <strain evidence="3">GS</strain>
    </source>
</reference>
<dbReference type="PANTHER" id="PTHR23275:SF100">
    <property type="entry name" value="EGF-LIKE DOMAIN-CONTAINING PROTEIN"/>
    <property type="match status" value="1"/>
</dbReference>
<feature type="chain" id="PRO_5004751997" evidence="2">
    <location>
        <begin position="21"/>
        <end position="503"/>
    </location>
</feature>
<dbReference type="VEuPathDB" id="GiardiaDB:GL50581_2720"/>
<dbReference type="SMART" id="SM00261">
    <property type="entry name" value="FU"/>
    <property type="match status" value="2"/>
</dbReference>
<dbReference type="InterPro" id="IPR006212">
    <property type="entry name" value="Furin_repeat"/>
</dbReference>
<keyword evidence="1" id="KW-1133">Transmembrane helix</keyword>
<gene>
    <name evidence="3" type="ORF">GSB_155247</name>
</gene>
<dbReference type="SUPFAM" id="SSF57184">
    <property type="entry name" value="Growth factor receptor domain"/>
    <property type="match status" value="1"/>
</dbReference>
<feature type="transmembrane region" description="Helical" evidence="1">
    <location>
        <begin position="388"/>
        <end position="411"/>
    </location>
</feature>
<dbReference type="PANTHER" id="PTHR23275">
    <property type="entry name" value="CABRIOLET.-RELATED"/>
    <property type="match status" value="1"/>
</dbReference>
<dbReference type="InterPro" id="IPR009030">
    <property type="entry name" value="Growth_fac_rcpt_cys_sf"/>
</dbReference>
<dbReference type="AlphaFoldDB" id="V6TPC6"/>
<keyword evidence="1" id="KW-0812">Transmembrane</keyword>
<feature type="signal peptide" evidence="2">
    <location>
        <begin position="1"/>
        <end position="20"/>
    </location>
</feature>
<dbReference type="EMBL" id="AHHH01000201">
    <property type="protein sequence ID" value="ESU40576.1"/>
    <property type="molecule type" value="Genomic_DNA"/>
</dbReference>
<sequence>MLAIYLAVGALAADCGSGAAANKCTSDKCESVGDAQICTSCEANYVPINGRCETAADATGKCTNAGDNAATKVCEKCKGQTFMYKGGCYDIDQAPGSLICETAGSTGVCNACKAGFFKSTSAAENKQSCIACNETETIDTFTGVPKCRVCNPPGSSATTAECTTCEDGFFGATCKACSDNNCATCAAEGNNKCSKCKAAGEKLYLKKESSGTGTCVSAVECTAAGSYFPDSTSDPKECKACEATCATCAGTAASQCTSCKTDKPYLKKTQSTDQTGTCTNEQECTNGNTYYADDTVDPTNGKLCRRCAEGGVTVCTTCEKIESGVVCKECTGETAIFDLNKKSCVKECPENSSKQTDTCVCNDGFTPSTDSSACVVTSSSVNLSTGTIAGISVAAVVVVGGLVGFLCWCLCAARRNDTRWAADNRTRCPQSLRRQVAAGCRADVLSVHCLRPTRLLVVSGRRALFDRAATPPQHAARTLPCRRGRTHFSQQLALRSSRAFKHT</sequence>
<proteinExistence type="predicted"/>
<dbReference type="Gene3D" id="2.10.220.10">
    <property type="entry name" value="Hormone Receptor, Insulin-like Growth Factor Receptor 1, Chain A, domain 2"/>
    <property type="match status" value="1"/>
</dbReference>
<protein>
    <submittedName>
        <fullName evidence="3">Variant-specific surface protein</fullName>
    </submittedName>
</protein>
<accession>V6TPC6</accession>
<keyword evidence="2" id="KW-0732">Signal</keyword>
<evidence type="ECO:0000256" key="1">
    <source>
        <dbReference type="SAM" id="Phobius"/>
    </source>
</evidence>
<keyword evidence="1" id="KW-0472">Membrane</keyword>
<comment type="caution">
    <text evidence="3">The sequence shown here is derived from an EMBL/GenBank/DDBJ whole genome shotgun (WGS) entry which is preliminary data.</text>
</comment>
<evidence type="ECO:0000313" key="3">
    <source>
        <dbReference type="EMBL" id="ESU40576.1"/>
    </source>
</evidence>
<dbReference type="Proteomes" id="UP000018040">
    <property type="component" value="Unassembled WGS sequence"/>
</dbReference>
<dbReference type="OrthoDB" id="536948at2759"/>
<organism evidence="3">
    <name type="scientific">Giardia intestinalis</name>
    <name type="common">Giardia lamblia</name>
    <dbReference type="NCBI Taxonomy" id="5741"/>
    <lineage>
        <taxon>Eukaryota</taxon>
        <taxon>Metamonada</taxon>
        <taxon>Diplomonadida</taxon>
        <taxon>Hexamitidae</taxon>
        <taxon>Giardiinae</taxon>
        <taxon>Giardia</taxon>
    </lineage>
</organism>
<dbReference type="InterPro" id="IPR052798">
    <property type="entry name" value="Giardia_VSA"/>
</dbReference>